<dbReference type="Proteomes" id="UP000014977">
    <property type="component" value="Unassembled WGS sequence"/>
</dbReference>
<organism evidence="2 3">
    <name type="scientific">Desulfococcus multivorans DSM 2059</name>
    <dbReference type="NCBI Taxonomy" id="1121405"/>
    <lineage>
        <taxon>Bacteria</taxon>
        <taxon>Pseudomonadati</taxon>
        <taxon>Thermodesulfobacteriota</taxon>
        <taxon>Desulfobacteria</taxon>
        <taxon>Desulfobacterales</taxon>
        <taxon>Desulfococcaceae</taxon>
        <taxon>Desulfococcus</taxon>
    </lineage>
</organism>
<dbReference type="eggNOG" id="COG1032">
    <property type="taxonomic scope" value="Bacteria"/>
</dbReference>
<reference evidence="2 3" key="1">
    <citation type="journal article" date="2013" name="Genome Announc.">
        <title>Draft genome sequences for three mercury-methylating, sulfate-reducing bacteria.</title>
        <authorList>
            <person name="Brown S.D."/>
            <person name="Hurt R.A.Jr."/>
            <person name="Gilmour C.C."/>
            <person name="Elias D.A."/>
        </authorList>
    </citation>
    <scope>NUCLEOTIDE SEQUENCE [LARGE SCALE GENOMIC DNA]</scope>
    <source>
        <strain evidence="2 3">DSM 2059</strain>
    </source>
</reference>
<dbReference type="Pfam" id="PF10105">
    <property type="entry name" value="DUF2344"/>
    <property type="match status" value="1"/>
</dbReference>
<dbReference type="PROSITE" id="PS51918">
    <property type="entry name" value="RADICAL_SAM"/>
    <property type="match status" value="1"/>
</dbReference>
<dbReference type="GO" id="GO:0051536">
    <property type="term" value="F:iron-sulfur cluster binding"/>
    <property type="evidence" value="ECO:0007669"/>
    <property type="project" value="InterPro"/>
</dbReference>
<name>S7ULG0_DESML</name>
<dbReference type="AlphaFoldDB" id="S7ULG0"/>
<dbReference type="EMBL" id="ATHJ01000111">
    <property type="protein sequence ID" value="EPR34694.1"/>
    <property type="molecule type" value="Genomic_DNA"/>
</dbReference>
<evidence type="ECO:0000313" key="2">
    <source>
        <dbReference type="EMBL" id="EPR34694.1"/>
    </source>
</evidence>
<dbReference type="InterPro" id="IPR058240">
    <property type="entry name" value="rSAM_sf"/>
</dbReference>
<evidence type="ECO:0000259" key="1">
    <source>
        <dbReference type="PROSITE" id="PS51918"/>
    </source>
</evidence>
<dbReference type="InterPro" id="IPR007197">
    <property type="entry name" value="rSAM"/>
</dbReference>
<dbReference type="SFLD" id="SFLDG01082">
    <property type="entry name" value="B12-binding_domain_containing"/>
    <property type="match status" value="1"/>
</dbReference>
<sequence length="862" mass="96604">MVNIIFLFCIERKLFNMNTGDIQDILPLVSQPSRYLGSEINIVKKDLNRVALKVALAYPDLYEVGTSHFGLQILYDILNRRDDIAAERVFTPAVDMAARLRETGRPLSTLESGVPLGRFDIVGISLLYELNYTNVLTLLDLSDIPLYARERNADHPLIIAGGPCTVNPEPVADFFDAMVVGDGETVLLEMADLWLAWRSGGDGRRETLLKSWSRLTGVYIPGFFEARYDDRGIQILIPRFREYATVRRAVLPDLDQAPFPRAPIIPYGRPIHDRVRLEVARGCTRGCRFCQAGMIYRPVRERSPETLMTLLDDAIAATGYEDVSLLSLSTGDYGCIAPLLARLMKQYSGEHVAVSLPSLRAGTLTQELMEQIKKVRKTGFTIAPEAGSQRLRNVINKNVSREDILRTVADAFGAGWQVIKLYFMVGLPTETNADLDAIVDLVKDLRRPGGGRGRKGKINVSVGTFIPKSHTPFQWCGQVPIGASREKIESLKARLNLPGVQVKWQDPEVSYLEGVFARGDRRLSTLLVAAYRGGCRFDGWGDQFRFDIWRQAFESTGVDPEFYTTRTRDPEAPLPWDHIDVGVSREFFRSEWAAALAAETIGDCRSGVCNHCGVCDFDTLEPRIYGPESMSPDVVDIAPTSRGVPDYKTLQIHYTKLGSGRYFGHLEMVNIFTRAIRRAGIPVKYSQGYHPMPRISFQDPLPIGMESEEEVFYLTVNGEVRPTEIPARLNACLPEGLDVTNCQLAPSKSARRTPSAAHYRIHHEQSVFMPPRLDAFAVASSHILMRTNPKGRQTQIELKDVVLDIHQRSLRELEMTLNLIPGSIVRPVEILQAIFDLPEEIVKQVTVRKMAIVPGMTSWTKN</sequence>
<dbReference type="InterPro" id="IPR023404">
    <property type="entry name" value="rSAM_horseshoe"/>
</dbReference>
<dbReference type="SMART" id="SM00729">
    <property type="entry name" value="Elp3"/>
    <property type="match status" value="1"/>
</dbReference>
<dbReference type="NCBIfam" id="TIGR03936">
    <property type="entry name" value="sam_1_link_chp"/>
    <property type="match status" value="1"/>
</dbReference>
<dbReference type="Gene3D" id="3.80.30.20">
    <property type="entry name" value="tm_1862 like domain"/>
    <property type="match status" value="1"/>
</dbReference>
<dbReference type="SFLD" id="SFLDS00029">
    <property type="entry name" value="Radical_SAM"/>
    <property type="match status" value="1"/>
</dbReference>
<dbReference type="Pfam" id="PF19864">
    <property type="entry name" value="Radical_SAM_N2"/>
    <property type="match status" value="1"/>
</dbReference>
<keyword evidence="3" id="KW-1185">Reference proteome</keyword>
<gene>
    <name evidence="2" type="ORF">dsmv_3266</name>
</gene>
<accession>S7ULG0</accession>
<comment type="caution">
    <text evidence="2">The sequence shown here is derived from an EMBL/GenBank/DDBJ whole genome shotgun (WGS) entry which is preliminary data.</text>
</comment>
<dbReference type="PATRIC" id="fig|1121405.3.peg.3755"/>
<dbReference type="InterPro" id="IPR045784">
    <property type="entry name" value="Radical_SAM_N2"/>
</dbReference>
<evidence type="ECO:0000313" key="3">
    <source>
        <dbReference type="Proteomes" id="UP000014977"/>
    </source>
</evidence>
<dbReference type="InterPro" id="IPR018768">
    <property type="entry name" value="DUF2344"/>
</dbReference>
<proteinExistence type="predicted"/>
<dbReference type="SUPFAM" id="SSF102114">
    <property type="entry name" value="Radical SAM enzymes"/>
    <property type="match status" value="1"/>
</dbReference>
<dbReference type="GO" id="GO:0003824">
    <property type="term" value="F:catalytic activity"/>
    <property type="evidence" value="ECO:0007669"/>
    <property type="project" value="InterPro"/>
</dbReference>
<dbReference type="CDD" id="cd01335">
    <property type="entry name" value="Radical_SAM"/>
    <property type="match status" value="1"/>
</dbReference>
<dbReference type="PANTHER" id="PTHR42731:SF1">
    <property type="entry name" value="RADICAL SAM DOMAIN PROTEIN"/>
    <property type="match status" value="1"/>
</dbReference>
<dbReference type="NCBIfam" id="TIGR03960">
    <property type="entry name" value="rSAM_fuse_unch"/>
    <property type="match status" value="1"/>
</dbReference>
<dbReference type="Pfam" id="PF04055">
    <property type="entry name" value="Radical_SAM"/>
    <property type="match status" value="1"/>
</dbReference>
<protein>
    <recommendedName>
        <fullName evidence="1">Radical SAM core domain-containing protein</fullName>
    </recommendedName>
</protein>
<dbReference type="InterPro" id="IPR023862">
    <property type="entry name" value="CHP03960_rSAM"/>
</dbReference>
<dbReference type="InterPro" id="IPR006638">
    <property type="entry name" value="Elp3/MiaA/NifB-like_rSAM"/>
</dbReference>
<dbReference type="PANTHER" id="PTHR42731">
    <property type="entry name" value="SLL1084 PROTEIN"/>
    <property type="match status" value="1"/>
</dbReference>
<dbReference type="STRING" id="897.B2D07_19445"/>
<dbReference type="eggNOG" id="COG5011">
    <property type="taxonomic scope" value="Bacteria"/>
</dbReference>
<feature type="domain" description="Radical SAM core" evidence="1">
    <location>
        <begin position="269"/>
        <end position="508"/>
    </location>
</feature>